<dbReference type="GO" id="GO:0006508">
    <property type="term" value="P:proteolysis"/>
    <property type="evidence" value="ECO:0007669"/>
    <property type="project" value="UniProtKB-KW"/>
</dbReference>
<reference evidence="5 6" key="1">
    <citation type="journal article" date="2019" name="Sci. Rep.">
        <title>A high-quality genome of Eragrostis curvula grass provides insights into Poaceae evolution and supports new strategies to enhance forage quality.</title>
        <authorList>
            <person name="Carballo J."/>
            <person name="Santos B.A.C.M."/>
            <person name="Zappacosta D."/>
            <person name="Garbus I."/>
            <person name="Selva J.P."/>
            <person name="Gallo C.A."/>
            <person name="Diaz A."/>
            <person name="Albertini E."/>
            <person name="Caccamo M."/>
            <person name="Echenique V."/>
        </authorList>
    </citation>
    <scope>NUCLEOTIDE SEQUENCE [LARGE SCALE GENOMIC DNA]</scope>
    <source>
        <strain evidence="6">cv. Victoria</strain>
        <tissue evidence="5">Leaf</tissue>
    </source>
</reference>
<dbReference type="GO" id="GO:0008234">
    <property type="term" value="F:cysteine-type peptidase activity"/>
    <property type="evidence" value="ECO:0007669"/>
    <property type="project" value="InterPro"/>
</dbReference>
<name>A0A5J9SDQ0_9POAL</name>
<accession>A0A5J9SDQ0</accession>
<comment type="caution">
    <text evidence="5">The sequence shown here is derived from an EMBL/GenBank/DDBJ whole genome shotgun (WGS) entry which is preliminary data.</text>
</comment>
<keyword evidence="2" id="KW-0645">Protease</keyword>
<evidence type="ECO:0000259" key="4">
    <source>
        <dbReference type="PROSITE" id="PS50600"/>
    </source>
</evidence>
<keyword evidence="6" id="KW-1185">Reference proteome</keyword>
<organism evidence="5 6">
    <name type="scientific">Eragrostis curvula</name>
    <name type="common">weeping love grass</name>
    <dbReference type="NCBI Taxonomy" id="38414"/>
    <lineage>
        <taxon>Eukaryota</taxon>
        <taxon>Viridiplantae</taxon>
        <taxon>Streptophyta</taxon>
        <taxon>Embryophyta</taxon>
        <taxon>Tracheophyta</taxon>
        <taxon>Spermatophyta</taxon>
        <taxon>Magnoliopsida</taxon>
        <taxon>Liliopsida</taxon>
        <taxon>Poales</taxon>
        <taxon>Poaceae</taxon>
        <taxon>PACMAD clade</taxon>
        <taxon>Chloridoideae</taxon>
        <taxon>Eragrostideae</taxon>
        <taxon>Eragrostidinae</taxon>
        <taxon>Eragrostis</taxon>
    </lineage>
</organism>
<evidence type="ECO:0000256" key="1">
    <source>
        <dbReference type="ARBA" id="ARBA00005234"/>
    </source>
</evidence>
<dbReference type="Proteomes" id="UP000324897">
    <property type="component" value="Unassembled WGS sequence"/>
</dbReference>
<dbReference type="Gramene" id="TVT97281">
    <property type="protein sequence ID" value="TVT97281"/>
    <property type="gene ID" value="EJB05_57487"/>
</dbReference>
<dbReference type="Pfam" id="PF02902">
    <property type="entry name" value="Peptidase_C48"/>
    <property type="match status" value="1"/>
</dbReference>
<dbReference type="Gene3D" id="3.40.395.10">
    <property type="entry name" value="Adenoviral Proteinase, Chain A"/>
    <property type="match status" value="1"/>
</dbReference>
<comment type="similarity">
    <text evidence="1">Belongs to the peptidase C48 family.</text>
</comment>
<feature type="non-terminal residue" evidence="5">
    <location>
        <position position="1"/>
    </location>
</feature>
<dbReference type="InterPro" id="IPR003653">
    <property type="entry name" value="Peptidase_C48_C"/>
</dbReference>
<dbReference type="EMBL" id="RWGY01001042">
    <property type="protein sequence ID" value="TVT97281.1"/>
    <property type="molecule type" value="Genomic_DNA"/>
</dbReference>
<dbReference type="SUPFAM" id="SSF54001">
    <property type="entry name" value="Cysteine proteinases"/>
    <property type="match status" value="1"/>
</dbReference>
<evidence type="ECO:0000256" key="2">
    <source>
        <dbReference type="ARBA" id="ARBA00022670"/>
    </source>
</evidence>
<dbReference type="PROSITE" id="PS50600">
    <property type="entry name" value="ULP_PROTEASE"/>
    <property type="match status" value="1"/>
</dbReference>
<feature type="domain" description="Ubiquitin-like protease family profile" evidence="4">
    <location>
        <begin position="77"/>
        <end position="290"/>
    </location>
</feature>
<dbReference type="OrthoDB" id="696486at2759"/>
<feature type="non-terminal residue" evidence="5">
    <location>
        <position position="361"/>
    </location>
</feature>
<keyword evidence="3" id="KW-0378">Hydrolase</keyword>
<protein>
    <recommendedName>
        <fullName evidence="4">Ubiquitin-like protease family profile domain-containing protein</fullName>
    </recommendedName>
</protein>
<dbReference type="InterPro" id="IPR038765">
    <property type="entry name" value="Papain-like_cys_pep_sf"/>
</dbReference>
<proteinExistence type="inferred from homology"/>
<dbReference type="AlphaFoldDB" id="A0A5J9SDQ0"/>
<gene>
    <name evidence="5" type="ORF">EJB05_57487</name>
</gene>
<evidence type="ECO:0000256" key="3">
    <source>
        <dbReference type="ARBA" id="ARBA00022801"/>
    </source>
</evidence>
<evidence type="ECO:0000313" key="5">
    <source>
        <dbReference type="EMBL" id="TVT97281.1"/>
    </source>
</evidence>
<sequence length="361" mass="42336">SPESPEVSIVGERSFNSKCNNLSGSSDHVYNMSFASYQAGYGTQVLSGENIAVHRIRRVMNPSKFMSYPYVNSVSKVQVTKKEIDVYKVALELGHSEHSDQFVIDFKNVKVKFFALELSLKPSGKVMSYVVNAWCKRLFKDNHPRDTRKHFFFSTCGDFFLEKYSNYEEKRKLYEKCIYCFNGASYARLLYTSHRLYFPINHLNHWFVIVVDLNGRNYFVLEPNLKDYAPKSEYYANVMRMFKKNFFSIWEETGKLDMGIKYYEFHFVDVPQINHPNDDGVHIMKCLQLWDPNVYMMDKFSPADVPNIRIKCLNDMVFSEDNVARNSVSILKRHNREVYNKYFKAFDDSGLHTRTGVFSHV</sequence>
<evidence type="ECO:0000313" key="6">
    <source>
        <dbReference type="Proteomes" id="UP000324897"/>
    </source>
</evidence>